<gene>
    <name evidence="4" type="ORF">PHET_03314</name>
</gene>
<feature type="region of interest" description="Disordered" evidence="2">
    <location>
        <begin position="237"/>
        <end position="314"/>
    </location>
</feature>
<keyword evidence="5" id="KW-1185">Reference proteome</keyword>
<feature type="region of interest" description="Disordered" evidence="2">
    <location>
        <begin position="343"/>
        <end position="389"/>
    </location>
</feature>
<organism evidence="4 5">
    <name type="scientific">Paragonimus heterotremus</name>
    <dbReference type="NCBI Taxonomy" id="100268"/>
    <lineage>
        <taxon>Eukaryota</taxon>
        <taxon>Metazoa</taxon>
        <taxon>Spiralia</taxon>
        <taxon>Lophotrochozoa</taxon>
        <taxon>Platyhelminthes</taxon>
        <taxon>Trematoda</taxon>
        <taxon>Digenea</taxon>
        <taxon>Plagiorchiida</taxon>
        <taxon>Troglotremata</taxon>
        <taxon>Troglotrematidae</taxon>
        <taxon>Paragonimus</taxon>
    </lineage>
</organism>
<feature type="coiled-coil region" evidence="1">
    <location>
        <begin position="2081"/>
        <end position="2141"/>
    </location>
</feature>
<accession>A0A8J4WJC0</accession>
<dbReference type="EMBL" id="LUCH01001300">
    <property type="protein sequence ID" value="KAF5403311.1"/>
    <property type="molecule type" value="Genomic_DNA"/>
</dbReference>
<reference evidence="4" key="1">
    <citation type="submission" date="2019-05" db="EMBL/GenBank/DDBJ databases">
        <title>Annotation for the trematode Paragonimus heterotremus.</title>
        <authorList>
            <person name="Choi Y.-J."/>
        </authorList>
    </citation>
    <scope>NUCLEOTIDE SEQUENCE</scope>
    <source>
        <strain evidence="4">LC</strain>
    </source>
</reference>
<dbReference type="PANTHER" id="PTHR33331:SF13">
    <property type="entry name" value="COILED-COIL DOMAIN CONTAINING 162"/>
    <property type="match status" value="1"/>
</dbReference>
<dbReference type="OrthoDB" id="76966at2759"/>
<dbReference type="Pfam" id="PF15082">
    <property type="entry name" value="DUF4549"/>
    <property type="match status" value="1"/>
</dbReference>
<keyword evidence="1" id="KW-0175">Coiled coil</keyword>
<feature type="region of interest" description="Disordered" evidence="2">
    <location>
        <begin position="1823"/>
        <end position="1850"/>
    </location>
</feature>
<feature type="compositionally biased region" description="Polar residues" evidence="2">
    <location>
        <begin position="703"/>
        <end position="718"/>
    </location>
</feature>
<feature type="compositionally biased region" description="Polar residues" evidence="2">
    <location>
        <begin position="262"/>
        <end position="274"/>
    </location>
</feature>
<feature type="compositionally biased region" description="Basic and acidic residues" evidence="2">
    <location>
        <begin position="286"/>
        <end position="300"/>
    </location>
</feature>
<proteinExistence type="predicted"/>
<dbReference type="PANTHER" id="PTHR33331">
    <property type="entry name" value="COILED-COIL DOMAIN-CONTAINING PROTEIN 162"/>
    <property type="match status" value="1"/>
</dbReference>
<sequence length="2209" mass="250120">MDEDEDVLKTQEDGLRSDIIELKSQIEENELIHGIPSKGMSSVYIPKDPDYFRRERKLILQRTLQVLEPRPITLQADLMMLELDTCDKREYNEKTLPLLLHQYFLDRIHQMVLLKHAHLLRWKRFCSTTAAVETIHSDYLARLEHLSNEYLDASSRAHRLSSTREGVLSNSDNGMEDVTVEDYQIYLRYLISHLQSLSYANQLLSIIKWLPYSHRDKIKDSLAKQYPYILSDDVVHGTGRGASDPPPPGDPASMTAHKVPGSLQQDASISSLSNPDDELNQGLDSEQPRDTQRSSSERVESGAAHAQSGEVGGIADEQNAMDLAQEGLDSIYDETTTVTTIGSAASGTKGKRGKQRKSATNTVEHDDTQAVSEAPSPPPQSHFRFSEQAPQPPAMMNAAVMGANGPLLPTKSNIDLAATGGGIVTNEKSNGLPLHTNDLETLRPHLVHFCQAYNVQMNIQAIRSSADEMELFSVINRKFRHIFNRQEEMCTFKPYDTAKSAAERWGLDNWTRAVKKPSNWLPYVRLRPRRNEYLVKLTMQLRCGTVVDDLLKAAANFLKIKSAERVQDSLRHHAMLVQHPPMIHAASVVSHRQGQSTAEVFKKIYNNTDHYGKSADSEETGKRTDDYDFTQAMQMLGLDDAANAKDDPSSVQGAYLSFLHLRHLKLRDVMRTCISVLNYFRSIERTLTINDQGLSMNAKGSVERTSPPNHRVGTESQGHQGGGNNIEGHGYLFNSPHEFKLRETEFMQFAEVDNHDDFYFHDEGRVHVRDQVGFWIVYDCALDDFDKLEQDMLLLATAFIQKDTSSRSASNFKRKQANTEGQNSDIDIAMYAHREVDRFGVLYDMWINECAFQEAKQKLMDVYMEVYSHIVSRDSRRRLAQVMTDLIHQRPRLDLNETYFVLAYRYECAILRQRTEAMRCILNHQILNQREYLKKVQTEKPEFGLPPTLLEKFPIAPHSDETLLTPVYLLEFHPSMCCTPNLAEAMDHSVRLLYELFTPAHPMQEIVLEKRFYDYLRYEVETLKPLGASYTAQLQRDVFSSYFVEDAIQMCELSNQHLVAVQQRNSRGDRKTRQMYLLNELGRLLDLITLRHRLIDCMWECEVLSKIYLSVAHEMGFDDFHLFIRPLQFEAAKYKEGAEDLRPPIYITAIQDDDSTLDKFLPSALPLAIHELDETHVGKFSFRGKVTIMEMLETRGVENLLTILKAQTAHKNALTAAMMLAYNARPSFYTQHAPKAKNGIIRPSNTGANLISYTGLSGTQVGPTPLALERSKHQLNAEYHPEAFFSIQLEKGPARDRMQNSFIKRTQGGGIATSKSSIESEKMKREFISEFCADFGQRSQHISLRAQIISTYSSILNILQKVPTVAEDFFIIGYAFEKKGPEDDLDVQVTNPRSLRMRPRRVLSTDGTKLYNFWFIPHFIEVLFVFRHLDDQACTKALRRMARLACVLHDILHYLVAYARLGITSAKITPEQRQQIITGSHKNPTTCWRTGSRGALPTAAETACNVAGAASAATSVAQLVTAGTIKSMNMALSSPTLSVTPLDLNVHGHSLVVDQVVEDLSDFDGGPMSMLATELREIQYQMNRLPDPTEPEQVIQMLTLRRDVMFLQFDVCMRTILRETFLAAGNLEAYKEVSENSHFPLAELSNMQRPCLSAIEMNVPEPLEPRDEHCQAMFPWRSLMNRQGPFLLFCFGPSTTEYNIRLCLAGLKPVDRPTVHGELLAMNLSLEDVLEVGDIPEAKAGEPLPIQQAENMHCMLGKRVRDRRRELPGPNALSSAASTVTTTATANATATATTTVSPATAAGTINPANANPALSTASGTVVLSPTQSGENMGPKGSSYGGTGTSGAQQDEKPLTLNTLDSPVESYTLLKKFLILWKRVELLKYAWGRRRLGVESINTPALFKTFCSIYKREKLYPLLRSLAIQYRQPDMYALGPLDATDIFVMPKGIPEMVVRQRQLLKLIEAFEFYMIADLRKLIVKQTDLVIKERNREEGNLPLDLWKKPAMKEALSVKRPGLADEFVVELMSNMEHDARTNLYTITAEKLNDVIQTVAISVMRTQRESYENYSMYYENLLKNQHSLLYAKEREIDALKETIRQKDLETSVTVQFQMSEQAHNLLLEVTALRTKVAELEEINAKTEAKIRTRIRREFSVAMRKLFGLSFEQKSRIDQYRDHLHAITLQRIAEVREEASAEMARIKERSGARASAGK</sequence>
<feature type="domain" description="DUF4549" evidence="3">
    <location>
        <begin position="8"/>
        <end position="139"/>
    </location>
</feature>
<evidence type="ECO:0000256" key="2">
    <source>
        <dbReference type="SAM" id="MobiDB-lite"/>
    </source>
</evidence>
<dbReference type="Proteomes" id="UP000748531">
    <property type="component" value="Unassembled WGS sequence"/>
</dbReference>
<dbReference type="InterPro" id="IPR040401">
    <property type="entry name" value="CCDC162"/>
</dbReference>
<evidence type="ECO:0000256" key="1">
    <source>
        <dbReference type="SAM" id="Coils"/>
    </source>
</evidence>
<comment type="caution">
    <text evidence="4">The sequence shown here is derived from an EMBL/GenBank/DDBJ whole genome shotgun (WGS) entry which is preliminary data.</text>
</comment>
<dbReference type="InterPro" id="IPR029376">
    <property type="entry name" value="DUF4549"/>
</dbReference>
<evidence type="ECO:0000313" key="4">
    <source>
        <dbReference type="EMBL" id="KAF5403311.1"/>
    </source>
</evidence>
<name>A0A8J4WJC0_9TREM</name>
<feature type="region of interest" description="Disordered" evidence="2">
    <location>
        <begin position="698"/>
        <end position="723"/>
    </location>
</feature>
<evidence type="ECO:0000313" key="5">
    <source>
        <dbReference type="Proteomes" id="UP000748531"/>
    </source>
</evidence>
<protein>
    <recommendedName>
        <fullName evidence="3">DUF4549 domain-containing protein</fullName>
    </recommendedName>
</protein>
<evidence type="ECO:0000259" key="3">
    <source>
        <dbReference type="Pfam" id="PF15082"/>
    </source>
</evidence>